<dbReference type="AlphaFoldDB" id="X6P4N0"/>
<feature type="transmembrane region" description="Helical" evidence="1">
    <location>
        <begin position="95"/>
        <end position="118"/>
    </location>
</feature>
<accession>X6P4N0</accession>
<feature type="transmembrane region" description="Helical" evidence="1">
    <location>
        <begin position="24"/>
        <end position="40"/>
    </location>
</feature>
<organism evidence="2 3">
    <name type="scientific">Reticulomyxa filosa</name>
    <dbReference type="NCBI Taxonomy" id="46433"/>
    <lineage>
        <taxon>Eukaryota</taxon>
        <taxon>Sar</taxon>
        <taxon>Rhizaria</taxon>
        <taxon>Retaria</taxon>
        <taxon>Foraminifera</taxon>
        <taxon>Monothalamids</taxon>
        <taxon>Reticulomyxidae</taxon>
        <taxon>Reticulomyxa</taxon>
    </lineage>
</organism>
<evidence type="ECO:0000313" key="3">
    <source>
        <dbReference type="Proteomes" id="UP000023152"/>
    </source>
</evidence>
<keyword evidence="3" id="KW-1185">Reference proteome</keyword>
<protein>
    <submittedName>
        <fullName evidence="2">Uncharacterized protein</fullName>
    </submittedName>
</protein>
<dbReference type="Proteomes" id="UP000023152">
    <property type="component" value="Unassembled WGS sequence"/>
</dbReference>
<feature type="transmembrane region" description="Helical" evidence="1">
    <location>
        <begin position="52"/>
        <end position="74"/>
    </location>
</feature>
<comment type="caution">
    <text evidence="2">The sequence shown here is derived from an EMBL/GenBank/DDBJ whole genome shotgun (WGS) entry which is preliminary data.</text>
</comment>
<keyword evidence="1" id="KW-0812">Transmembrane</keyword>
<keyword evidence="1" id="KW-1133">Transmembrane helix</keyword>
<gene>
    <name evidence="2" type="ORF">RFI_03614</name>
</gene>
<dbReference type="EMBL" id="ASPP01003354">
    <property type="protein sequence ID" value="ETO33490.1"/>
    <property type="molecule type" value="Genomic_DNA"/>
</dbReference>
<proteinExistence type="predicted"/>
<keyword evidence="1" id="KW-0472">Membrane</keyword>
<evidence type="ECO:0000256" key="1">
    <source>
        <dbReference type="SAM" id="Phobius"/>
    </source>
</evidence>
<reference evidence="2 3" key="1">
    <citation type="journal article" date="2013" name="Curr. Biol.">
        <title>The Genome of the Foraminiferan Reticulomyxa filosa.</title>
        <authorList>
            <person name="Glockner G."/>
            <person name="Hulsmann N."/>
            <person name="Schleicher M."/>
            <person name="Noegel A.A."/>
            <person name="Eichinger L."/>
            <person name="Gallinger C."/>
            <person name="Pawlowski J."/>
            <person name="Sierra R."/>
            <person name="Euteneuer U."/>
            <person name="Pillet L."/>
            <person name="Moustafa A."/>
            <person name="Platzer M."/>
            <person name="Groth M."/>
            <person name="Szafranski K."/>
            <person name="Schliwa M."/>
        </authorList>
    </citation>
    <scope>NUCLEOTIDE SEQUENCE [LARGE SCALE GENOMIC DNA]</scope>
</reference>
<sequence>MFKKFWRDIIVYCLINEGTNRKGTKYLLLYILFVFIEHLYESKLPFDYIHQLLNLTTLFLLVMSVCINMHFLLLSQNDYTCSCKKRKKEKNASQVQKIIFGIKFLFIFRLNIFLPLSYYNMRNFLFCCWNNKNGSTQRELVFIEKEDPFVDGKEIKGGLIVQTMKGKYLYITPEGKSLTQMVFHIYFCTPFFERCKNFISLLQQMKHTGPWPN</sequence>
<name>X6P4N0_RETFI</name>
<evidence type="ECO:0000313" key="2">
    <source>
        <dbReference type="EMBL" id="ETO33490.1"/>
    </source>
</evidence>